<evidence type="ECO:0000313" key="3">
    <source>
        <dbReference type="EMBL" id="KNE66422.1"/>
    </source>
</evidence>
<gene>
    <name evidence="3" type="ORF">AMAG_11560</name>
</gene>
<dbReference type="InterPro" id="IPR048343">
    <property type="entry name" value="ZW10_C"/>
</dbReference>
<reference evidence="3 4" key="1">
    <citation type="submission" date="2009-11" db="EMBL/GenBank/DDBJ databases">
        <title>Annotation of Allomyces macrogynus ATCC 38327.</title>
        <authorList>
            <consortium name="The Broad Institute Genome Sequencing Platform"/>
            <person name="Russ C."/>
            <person name="Cuomo C."/>
            <person name="Burger G."/>
            <person name="Gray M.W."/>
            <person name="Holland P.W.H."/>
            <person name="King N."/>
            <person name="Lang F.B.F."/>
            <person name="Roger A.J."/>
            <person name="Ruiz-Trillo I."/>
            <person name="Young S.K."/>
            <person name="Zeng Q."/>
            <person name="Gargeya S."/>
            <person name="Fitzgerald M."/>
            <person name="Haas B."/>
            <person name="Abouelleil A."/>
            <person name="Alvarado L."/>
            <person name="Arachchi H.M."/>
            <person name="Berlin A."/>
            <person name="Chapman S.B."/>
            <person name="Gearin G."/>
            <person name="Goldberg J."/>
            <person name="Griggs A."/>
            <person name="Gujja S."/>
            <person name="Hansen M."/>
            <person name="Heiman D."/>
            <person name="Howarth C."/>
            <person name="Larimer J."/>
            <person name="Lui A."/>
            <person name="MacDonald P.J.P."/>
            <person name="McCowen C."/>
            <person name="Montmayeur A."/>
            <person name="Murphy C."/>
            <person name="Neiman D."/>
            <person name="Pearson M."/>
            <person name="Priest M."/>
            <person name="Roberts A."/>
            <person name="Saif S."/>
            <person name="Shea T."/>
            <person name="Sisk P."/>
            <person name="Stolte C."/>
            <person name="Sykes S."/>
            <person name="Wortman J."/>
            <person name="Nusbaum C."/>
            <person name="Birren B."/>
        </authorList>
    </citation>
    <scope>NUCLEOTIDE SEQUENCE [LARGE SCALE GENOMIC DNA]</scope>
    <source>
        <strain evidence="3 4">ATCC 38327</strain>
    </source>
</reference>
<keyword evidence="4" id="KW-1185">Reference proteome</keyword>
<name>A0A0L0SV79_ALLM3</name>
<dbReference type="PANTHER" id="PTHR12205">
    <property type="entry name" value="CENTROMERE/KINETOCHORE PROTEIN ZW10"/>
    <property type="match status" value="1"/>
</dbReference>
<sequence length="542" mass="60359">MRNKLVVDLEALARAHVARSDIHVQIALQRDESRWSDILEALAVLDSSEHAILDLVRLDAVHRELRVEYFHDDGDEEEPRGVTIELLGQPADIVANVVAYAGVLARVLPAPSRVAVVQPIVLSLLETYSRDVLAVQLPTHPSGLPAFDERLRNSAAMETAFLDAGLVASVRDSLTTFDTRSRYFAKKLDVVLGAVRHLVSANDSDEVAVPFAPRADTQSRIRASLDAIEPASSRILLTSRSALLSTVDPLRFPSCLISRKAQQLVTFLDDLVAELADLPDSSWAPHQFALVERSLDLYLVSAADAAARSSPRAGVLAHNDAMFLSDWVAKQCLVDAYAGSLARHVAILEDHAKQVLSTQLFAQKSDMIALIKPVEVWFADLTLHRQDIEARFMQVNRVLRQISDAIKPAVPAPLHLYSVGALYDTCLTHVLNEIFAWEDIIADESEELCSLLQGLLVPAHLFPVADDQQIEWVPHYRVFYDTVEMLNLSFKEIMDRFRARRYAEFRRGQLIHLVQALFQDSELRRANLAEMMAGVEQGLVLP</sequence>
<evidence type="ECO:0000313" key="4">
    <source>
        <dbReference type="Proteomes" id="UP000054350"/>
    </source>
</evidence>
<accession>A0A0L0SV79</accession>
<dbReference type="OrthoDB" id="534815at2759"/>
<dbReference type="GO" id="GO:0006888">
    <property type="term" value="P:endoplasmic reticulum to Golgi vesicle-mediated transport"/>
    <property type="evidence" value="ECO:0007669"/>
    <property type="project" value="TreeGrafter"/>
</dbReference>
<dbReference type="eggNOG" id="KOG2163">
    <property type="taxonomic scope" value="Eukaryota"/>
</dbReference>
<dbReference type="Pfam" id="PF20666">
    <property type="entry name" value="ZW10_C"/>
    <property type="match status" value="1"/>
</dbReference>
<feature type="domain" description="Centromere/kinetochore protein zw10 C-terminal" evidence="1">
    <location>
        <begin position="251"/>
        <end position="368"/>
    </location>
</feature>
<dbReference type="EMBL" id="GG745350">
    <property type="protein sequence ID" value="KNE66422.1"/>
    <property type="molecule type" value="Genomic_DNA"/>
</dbReference>
<dbReference type="Pfam" id="PF22766">
    <property type="entry name" value="ZW10_C2"/>
    <property type="match status" value="1"/>
</dbReference>
<dbReference type="STRING" id="578462.A0A0L0SV79"/>
<dbReference type="Gene3D" id="1.10.357.150">
    <property type="match status" value="1"/>
</dbReference>
<reference evidence="4" key="2">
    <citation type="submission" date="2009-11" db="EMBL/GenBank/DDBJ databases">
        <title>The Genome Sequence of Allomyces macrogynus strain ATCC 38327.</title>
        <authorList>
            <consortium name="The Broad Institute Genome Sequencing Platform"/>
            <person name="Russ C."/>
            <person name="Cuomo C."/>
            <person name="Shea T."/>
            <person name="Young S.K."/>
            <person name="Zeng Q."/>
            <person name="Koehrsen M."/>
            <person name="Haas B."/>
            <person name="Borodovsky M."/>
            <person name="Guigo R."/>
            <person name="Alvarado L."/>
            <person name="Berlin A."/>
            <person name="Borenstein D."/>
            <person name="Chen Z."/>
            <person name="Engels R."/>
            <person name="Freedman E."/>
            <person name="Gellesch M."/>
            <person name="Goldberg J."/>
            <person name="Griggs A."/>
            <person name="Gujja S."/>
            <person name="Heiman D."/>
            <person name="Hepburn T."/>
            <person name="Howarth C."/>
            <person name="Jen D."/>
            <person name="Larson L."/>
            <person name="Lewis B."/>
            <person name="Mehta T."/>
            <person name="Park D."/>
            <person name="Pearson M."/>
            <person name="Roberts A."/>
            <person name="Saif S."/>
            <person name="Shenoy N."/>
            <person name="Sisk P."/>
            <person name="Stolte C."/>
            <person name="Sykes S."/>
            <person name="Walk T."/>
            <person name="White J."/>
            <person name="Yandava C."/>
            <person name="Burger G."/>
            <person name="Gray M.W."/>
            <person name="Holland P.W.H."/>
            <person name="King N."/>
            <person name="Lang F.B.F."/>
            <person name="Roger A.J."/>
            <person name="Ruiz-Trillo I."/>
            <person name="Lander E."/>
            <person name="Nusbaum C."/>
        </authorList>
    </citation>
    <scope>NUCLEOTIDE SEQUENCE [LARGE SCALE GENOMIC DNA]</scope>
    <source>
        <strain evidence="4">ATCC 38327</strain>
    </source>
</reference>
<proteinExistence type="predicted"/>
<dbReference type="PANTHER" id="PTHR12205:SF0">
    <property type="entry name" value="CENTROMERE_KINETOCHORE PROTEIN ZW10 HOMOLOG"/>
    <property type="match status" value="1"/>
</dbReference>
<feature type="domain" description="ZW10 C-terminal helical" evidence="2">
    <location>
        <begin position="394"/>
        <end position="530"/>
    </location>
</feature>
<dbReference type="InterPro" id="IPR055148">
    <property type="entry name" value="ZW10_C_2"/>
</dbReference>
<dbReference type="PROSITE" id="PS50096">
    <property type="entry name" value="IQ"/>
    <property type="match status" value="1"/>
</dbReference>
<dbReference type="GO" id="GO:1990423">
    <property type="term" value="C:RZZ complex"/>
    <property type="evidence" value="ECO:0007669"/>
    <property type="project" value="TreeGrafter"/>
</dbReference>
<evidence type="ECO:0000259" key="1">
    <source>
        <dbReference type="Pfam" id="PF20666"/>
    </source>
</evidence>
<organism evidence="3 4">
    <name type="scientific">Allomyces macrogynus (strain ATCC 38327)</name>
    <name type="common">Allomyces javanicus var. macrogynus</name>
    <dbReference type="NCBI Taxonomy" id="578462"/>
    <lineage>
        <taxon>Eukaryota</taxon>
        <taxon>Fungi</taxon>
        <taxon>Fungi incertae sedis</taxon>
        <taxon>Blastocladiomycota</taxon>
        <taxon>Blastocladiomycetes</taxon>
        <taxon>Blastocladiales</taxon>
        <taxon>Blastocladiaceae</taxon>
        <taxon>Allomyces</taxon>
    </lineage>
</organism>
<dbReference type="InterPro" id="IPR046362">
    <property type="entry name" value="Zw10/DSL1_C_sf"/>
</dbReference>
<dbReference type="VEuPathDB" id="FungiDB:AMAG_11560"/>
<protein>
    <submittedName>
        <fullName evidence="3">Uncharacterized protein</fullName>
    </submittedName>
</protein>
<dbReference type="GO" id="GO:0007094">
    <property type="term" value="P:mitotic spindle assembly checkpoint signaling"/>
    <property type="evidence" value="ECO:0007669"/>
    <property type="project" value="TreeGrafter"/>
</dbReference>
<evidence type="ECO:0000259" key="2">
    <source>
        <dbReference type="Pfam" id="PF22766"/>
    </source>
</evidence>
<dbReference type="Proteomes" id="UP000054350">
    <property type="component" value="Unassembled WGS sequence"/>
</dbReference>
<dbReference type="GO" id="GO:0005737">
    <property type="term" value="C:cytoplasm"/>
    <property type="evidence" value="ECO:0007669"/>
    <property type="project" value="GOC"/>
</dbReference>
<dbReference type="AlphaFoldDB" id="A0A0L0SV79"/>